<name>A0AAE1PLZ4_9EUCA</name>
<gene>
    <name evidence="1" type="ORF">Pmani_018703</name>
</gene>
<accession>A0AAE1PLZ4</accession>
<protein>
    <submittedName>
        <fullName evidence="1">Uncharacterized protein</fullName>
    </submittedName>
</protein>
<organism evidence="1 2">
    <name type="scientific">Petrolisthes manimaculis</name>
    <dbReference type="NCBI Taxonomy" id="1843537"/>
    <lineage>
        <taxon>Eukaryota</taxon>
        <taxon>Metazoa</taxon>
        <taxon>Ecdysozoa</taxon>
        <taxon>Arthropoda</taxon>
        <taxon>Crustacea</taxon>
        <taxon>Multicrustacea</taxon>
        <taxon>Malacostraca</taxon>
        <taxon>Eumalacostraca</taxon>
        <taxon>Eucarida</taxon>
        <taxon>Decapoda</taxon>
        <taxon>Pleocyemata</taxon>
        <taxon>Anomura</taxon>
        <taxon>Galatheoidea</taxon>
        <taxon>Porcellanidae</taxon>
        <taxon>Petrolisthes</taxon>
    </lineage>
</organism>
<dbReference type="EMBL" id="JAWZYT010001727">
    <property type="protein sequence ID" value="KAK4309670.1"/>
    <property type="molecule type" value="Genomic_DNA"/>
</dbReference>
<proteinExistence type="predicted"/>
<comment type="caution">
    <text evidence="1">The sequence shown here is derived from an EMBL/GenBank/DDBJ whole genome shotgun (WGS) entry which is preliminary data.</text>
</comment>
<reference evidence="1" key="1">
    <citation type="submission" date="2023-11" db="EMBL/GenBank/DDBJ databases">
        <title>Genome assemblies of two species of porcelain crab, Petrolisthes cinctipes and Petrolisthes manimaculis (Anomura: Porcellanidae).</title>
        <authorList>
            <person name="Angst P."/>
        </authorList>
    </citation>
    <scope>NUCLEOTIDE SEQUENCE</scope>
    <source>
        <strain evidence="1">PB745_02</strain>
        <tissue evidence="1">Gill</tissue>
    </source>
</reference>
<evidence type="ECO:0000313" key="2">
    <source>
        <dbReference type="Proteomes" id="UP001292094"/>
    </source>
</evidence>
<dbReference type="AlphaFoldDB" id="A0AAE1PLZ4"/>
<evidence type="ECO:0000313" key="1">
    <source>
        <dbReference type="EMBL" id="KAK4309670.1"/>
    </source>
</evidence>
<keyword evidence="2" id="KW-1185">Reference proteome</keyword>
<sequence length="75" mass="8426">MLEGQKKMWKIRRIGGGAEKNVGKIRRNGGGAKGKVEDKKKLWRSRRNGGGAEEMVEGQTGVECQMAEREHEWGE</sequence>
<dbReference type="Proteomes" id="UP001292094">
    <property type="component" value="Unassembled WGS sequence"/>
</dbReference>